<dbReference type="InterPro" id="IPR023408">
    <property type="entry name" value="MscS_beta-dom_sf"/>
</dbReference>
<keyword evidence="12" id="KW-1185">Reference proteome</keyword>
<dbReference type="InterPro" id="IPR011014">
    <property type="entry name" value="MscS_channel_TM-2"/>
</dbReference>
<evidence type="ECO:0000256" key="1">
    <source>
        <dbReference type="ARBA" id="ARBA00004651"/>
    </source>
</evidence>
<evidence type="ECO:0000256" key="3">
    <source>
        <dbReference type="ARBA" id="ARBA00022475"/>
    </source>
</evidence>
<keyword evidence="4 7" id="KW-0812">Transmembrane</keyword>
<evidence type="ECO:0000313" key="12">
    <source>
        <dbReference type="Proteomes" id="UP000292136"/>
    </source>
</evidence>
<dbReference type="Gene3D" id="3.30.70.100">
    <property type="match status" value="1"/>
</dbReference>
<dbReference type="PANTHER" id="PTHR30347:SF1">
    <property type="entry name" value="MECHANOSENSITIVE CHANNEL MSCK"/>
    <property type="match status" value="1"/>
</dbReference>
<dbReference type="Gene3D" id="1.10.287.1260">
    <property type="match status" value="1"/>
</dbReference>
<sequence length="431" mass="47020">METLPQLFTDLWDDLQNPRIFWQMAVLLGCIGIAFFASRQVRNRIQTTPERWHAGRSGVKRLLFPLLAAGLVVLARALLKPHMHVNLLSLAVPLMLSLAGIRLMVYILRQAFAPSGWLAASERVIATLVWLAAALHITGLDLPVIDAMEQVQFAVGKQRLDLWMILHGLVTIFVTVLGALWLAGLAEARLMGAQKLDSNVRAVLARIIKALLTLVAVLISLSLVGIDITTLSVFGGALGVGLGFGLQKIASNYISGFIILLDRSIRLGDFIAIDAATSGVVTQITTRYTVLRGLAGTEYLIPNEQFVANVVQNQSYTDTQVFLKTAVQVGYNSDVERAMAVLVEAAAAHPRVLQERPPRAYLTGFADSGINLEVGFWIEDPEEGSGALRSDINLEIWKRFKAEGIEIPFPQREVRMLGEAPTAAAEGAARL</sequence>
<evidence type="ECO:0000256" key="7">
    <source>
        <dbReference type="SAM" id="Phobius"/>
    </source>
</evidence>
<reference evidence="11 12" key="1">
    <citation type="submission" date="2019-02" db="EMBL/GenBank/DDBJ databases">
        <title>Genomic Encyclopedia of Type Strains, Phase IV (KMG-IV): sequencing the most valuable type-strain genomes for metagenomic binning, comparative biology and taxonomic classification.</title>
        <authorList>
            <person name="Goeker M."/>
        </authorList>
    </citation>
    <scope>NUCLEOTIDE SEQUENCE [LARGE SCALE GENOMIC DNA]</scope>
    <source>
        <strain evidence="11 12">DSM 21223</strain>
    </source>
</reference>
<evidence type="ECO:0000256" key="2">
    <source>
        <dbReference type="ARBA" id="ARBA00008017"/>
    </source>
</evidence>
<evidence type="ECO:0000259" key="9">
    <source>
        <dbReference type="Pfam" id="PF21082"/>
    </source>
</evidence>
<dbReference type="InterPro" id="IPR049278">
    <property type="entry name" value="MS_channel_C"/>
</dbReference>
<feature type="transmembrane region" description="Helical" evidence="7">
    <location>
        <begin position="238"/>
        <end position="261"/>
    </location>
</feature>
<dbReference type="SUPFAM" id="SSF50182">
    <property type="entry name" value="Sm-like ribonucleoproteins"/>
    <property type="match status" value="1"/>
</dbReference>
<accession>A0ABY0IKV9</accession>
<evidence type="ECO:0000313" key="11">
    <source>
        <dbReference type="EMBL" id="RZT75805.1"/>
    </source>
</evidence>
<dbReference type="EMBL" id="SHKM01000003">
    <property type="protein sequence ID" value="RZT75805.1"/>
    <property type="molecule type" value="Genomic_DNA"/>
</dbReference>
<evidence type="ECO:0000259" key="8">
    <source>
        <dbReference type="Pfam" id="PF00924"/>
    </source>
</evidence>
<keyword evidence="6 7" id="KW-0472">Membrane</keyword>
<feature type="transmembrane region" description="Helical" evidence="7">
    <location>
        <begin position="85"/>
        <end position="105"/>
    </location>
</feature>
<dbReference type="InterPro" id="IPR010920">
    <property type="entry name" value="LSM_dom_sf"/>
</dbReference>
<dbReference type="InterPro" id="IPR049142">
    <property type="entry name" value="MS_channel_1st"/>
</dbReference>
<dbReference type="PANTHER" id="PTHR30347">
    <property type="entry name" value="POTASSIUM CHANNEL RELATED"/>
    <property type="match status" value="1"/>
</dbReference>
<dbReference type="Pfam" id="PF21088">
    <property type="entry name" value="MS_channel_1st"/>
    <property type="match status" value="1"/>
</dbReference>
<keyword evidence="3" id="KW-1003">Cell membrane</keyword>
<evidence type="ECO:0000259" key="10">
    <source>
        <dbReference type="Pfam" id="PF21088"/>
    </source>
</evidence>
<feature type="transmembrane region" description="Helical" evidence="7">
    <location>
        <begin position="125"/>
        <end position="145"/>
    </location>
</feature>
<evidence type="ECO:0000256" key="6">
    <source>
        <dbReference type="ARBA" id="ARBA00023136"/>
    </source>
</evidence>
<feature type="transmembrane region" description="Helical" evidence="7">
    <location>
        <begin position="62"/>
        <end position="79"/>
    </location>
</feature>
<feature type="domain" description="Mechanosensitive ion channel MscS" evidence="8">
    <location>
        <begin position="249"/>
        <end position="315"/>
    </location>
</feature>
<dbReference type="Pfam" id="PF00924">
    <property type="entry name" value="MS_channel_2nd"/>
    <property type="match status" value="1"/>
</dbReference>
<feature type="transmembrane region" description="Helical" evidence="7">
    <location>
        <begin position="207"/>
        <end position="226"/>
    </location>
</feature>
<dbReference type="Gene3D" id="2.30.30.60">
    <property type="match status" value="1"/>
</dbReference>
<dbReference type="InterPro" id="IPR052702">
    <property type="entry name" value="MscS-like_channel"/>
</dbReference>
<feature type="transmembrane region" description="Helical" evidence="7">
    <location>
        <begin position="165"/>
        <end position="186"/>
    </location>
</feature>
<dbReference type="RefSeq" id="WP_130460087.1">
    <property type="nucleotide sequence ID" value="NZ_SHKM01000003.1"/>
</dbReference>
<evidence type="ECO:0000256" key="5">
    <source>
        <dbReference type="ARBA" id="ARBA00022989"/>
    </source>
</evidence>
<gene>
    <name evidence="11" type="ORF">EV678_2992</name>
</gene>
<dbReference type="Pfam" id="PF21082">
    <property type="entry name" value="MS_channel_3rd"/>
    <property type="match status" value="1"/>
</dbReference>
<evidence type="ECO:0000256" key="4">
    <source>
        <dbReference type="ARBA" id="ARBA00022692"/>
    </source>
</evidence>
<comment type="caution">
    <text evidence="11">The sequence shown here is derived from an EMBL/GenBank/DDBJ whole genome shotgun (WGS) entry which is preliminary data.</text>
</comment>
<dbReference type="SUPFAM" id="SSF82689">
    <property type="entry name" value="Mechanosensitive channel protein MscS (YggB), C-terminal domain"/>
    <property type="match status" value="1"/>
</dbReference>
<dbReference type="SUPFAM" id="SSF82861">
    <property type="entry name" value="Mechanosensitive channel protein MscS (YggB), transmembrane region"/>
    <property type="match status" value="1"/>
</dbReference>
<proteinExistence type="inferred from homology"/>
<feature type="domain" description="Mechanosensitive ion channel MscS C-terminal" evidence="9">
    <location>
        <begin position="324"/>
        <end position="407"/>
    </location>
</feature>
<keyword evidence="5 7" id="KW-1133">Transmembrane helix</keyword>
<feature type="domain" description="Mechanosensitive ion channel transmembrane helices 2/3" evidence="10">
    <location>
        <begin position="207"/>
        <end position="247"/>
    </location>
</feature>
<organism evidence="11 12">
    <name type="scientific">Azospira oryzae</name>
    <dbReference type="NCBI Taxonomy" id="146939"/>
    <lineage>
        <taxon>Bacteria</taxon>
        <taxon>Pseudomonadati</taxon>
        <taxon>Pseudomonadota</taxon>
        <taxon>Betaproteobacteria</taxon>
        <taxon>Rhodocyclales</taxon>
        <taxon>Rhodocyclaceae</taxon>
        <taxon>Azospira</taxon>
    </lineage>
</organism>
<comment type="subcellular location">
    <subcellularLocation>
        <location evidence="1">Cell membrane</location>
        <topology evidence="1">Multi-pass membrane protein</topology>
    </subcellularLocation>
</comment>
<protein>
    <submittedName>
        <fullName evidence="11">Mechanosensitive ion channel-like protein</fullName>
    </submittedName>
</protein>
<name>A0ABY0IKV9_9RHOO</name>
<comment type="similarity">
    <text evidence="2">Belongs to the MscS (TC 1.A.23) family.</text>
</comment>
<dbReference type="InterPro" id="IPR011066">
    <property type="entry name" value="MscS_channel_C_sf"/>
</dbReference>
<feature type="transmembrane region" description="Helical" evidence="7">
    <location>
        <begin position="20"/>
        <end position="41"/>
    </location>
</feature>
<dbReference type="Proteomes" id="UP000292136">
    <property type="component" value="Unassembled WGS sequence"/>
</dbReference>
<dbReference type="InterPro" id="IPR006685">
    <property type="entry name" value="MscS_channel_2nd"/>
</dbReference>